<dbReference type="Gene3D" id="3.75.10.10">
    <property type="entry name" value="L-arginine/glycine Amidinotransferase, Chain A"/>
    <property type="match status" value="1"/>
</dbReference>
<proteinExistence type="predicted"/>
<dbReference type="RefSeq" id="WP_090865751.1">
    <property type="nucleotide sequence ID" value="NZ_FOHE01000001.1"/>
</dbReference>
<dbReference type="Proteomes" id="UP000198618">
    <property type="component" value="Unassembled WGS sequence"/>
</dbReference>
<dbReference type="AlphaFoldDB" id="A0A1H9Y351"/>
<dbReference type="GO" id="GO:0019546">
    <property type="term" value="P:L-arginine deiminase pathway"/>
    <property type="evidence" value="ECO:0007669"/>
    <property type="project" value="TreeGrafter"/>
</dbReference>
<gene>
    <name evidence="1" type="ORF">SAMN05216389_101131</name>
</gene>
<dbReference type="OrthoDB" id="9814070at2"/>
<evidence type="ECO:0000313" key="1">
    <source>
        <dbReference type="EMBL" id="SES62738.1"/>
    </source>
</evidence>
<dbReference type="STRING" id="930131.SAMN05216389_101131"/>
<reference evidence="1 2" key="1">
    <citation type="submission" date="2016-10" db="EMBL/GenBank/DDBJ databases">
        <authorList>
            <person name="de Groot N.N."/>
        </authorList>
    </citation>
    <scope>NUCLEOTIDE SEQUENCE [LARGE SCALE GENOMIC DNA]</scope>
    <source>
        <strain evidence="1 2">IBRC-M 10780</strain>
    </source>
</reference>
<accession>A0A1H9Y351</accession>
<sequence>MQQPKIYCNSEYDELKRVIMCEPQFMTTRQVLHDPNNQFYDVKGHVELAVKQHREFVQTLNNHGIETVLLPHHKEFTEQAYTRDIGFTLGQTLFISEMAHDVRRGEENILKFWLEKEGISYYNLIGDKIEGGDVLIDRDTIYIGLSNRTNQAAIDHINGLMGDYEVKAIPFKDKFLHLDCVFNVLSPEVAIVYPDALTKEDMQFFASRYELIEVSYEEQHALATNVLSIGNQKVISLPMNQNTNQQMREKGFDVVEVDISEIVKSGGSFRCCTLPLLRS</sequence>
<dbReference type="GO" id="GO:0016990">
    <property type="term" value="F:arginine deiminase activity"/>
    <property type="evidence" value="ECO:0007669"/>
    <property type="project" value="TreeGrafter"/>
</dbReference>
<keyword evidence="2" id="KW-1185">Reference proteome</keyword>
<keyword evidence="1" id="KW-0378">Hydrolase</keyword>
<dbReference type="PANTHER" id="PTHR47271">
    <property type="entry name" value="ARGININE DEIMINASE"/>
    <property type="match status" value="1"/>
</dbReference>
<dbReference type="EMBL" id="FOHE01000001">
    <property type="protein sequence ID" value="SES62738.1"/>
    <property type="molecule type" value="Genomic_DNA"/>
</dbReference>
<dbReference type="PANTHER" id="PTHR47271:SF2">
    <property type="entry name" value="ARGININE DEIMINASE"/>
    <property type="match status" value="1"/>
</dbReference>
<name>A0A1H9Y351_9BACI</name>
<dbReference type="Pfam" id="PF19420">
    <property type="entry name" value="DDAH_eukar"/>
    <property type="match status" value="1"/>
</dbReference>
<evidence type="ECO:0000313" key="2">
    <source>
        <dbReference type="Proteomes" id="UP000198618"/>
    </source>
</evidence>
<organism evidence="1 2">
    <name type="scientific">Oceanobacillus limi</name>
    <dbReference type="NCBI Taxonomy" id="930131"/>
    <lineage>
        <taxon>Bacteria</taxon>
        <taxon>Bacillati</taxon>
        <taxon>Bacillota</taxon>
        <taxon>Bacilli</taxon>
        <taxon>Bacillales</taxon>
        <taxon>Bacillaceae</taxon>
        <taxon>Oceanobacillus</taxon>
    </lineage>
</organism>
<dbReference type="SUPFAM" id="SSF55909">
    <property type="entry name" value="Pentein"/>
    <property type="match status" value="1"/>
</dbReference>
<protein>
    <submittedName>
        <fullName evidence="1">N-Dimethylarginine dimethylaminohydrolase</fullName>
    </submittedName>
</protein>